<protein>
    <submittedName>
        <fullName evidence="2">Uncharacterized protein</fullName>
    </submittedName>
</protein>
<gene>
    <name evidence="2" type="ORF">CEP54_005167</name>
</gene>
<feature type="region of interest" description="Disordered" evidence="1">
    <location>
        <begin position="64"/>
        <end position="92"/>
    </location>
</feature>
<feature type="region of interest" description="Disordered" evidence="1">
    <location>
        <begin position="188"/>
        <end position="266"/>
    </location>
</feature>
<name>A0A428QED4_9HYPO</name>
<sequence length="266" mass="29339">MDPLCGIDGSRPSPPRSRKMVRRDSSISLEEGPVPVERHSPQAHHVFDSAKPPLFLLHPQELQTPTTTREESPVDGCPLLPSDPSLPSSPTVTAPMDVFLGYEDDHEKMRVGGVAPVEAAQVKQLMSEPAASSLGTSSWQHASDDEDVGPCSSDEVRLHSYDKAPQTLVLQHISGRALTESSYAMVPSEPIEAEDDPEMPDPSIQKMSPSEALEKLGTSNGIDGGEIRRQFRSGRRHDSVPGRIRSRTRVRKSKKDLREKREKREK</sequence>
<proteinExistence type="predicted"/>
<keyword evidence="3" id="KW-1185">Reference proteome</keyword>
<organism evidence="2 3">
    <name type="scientific">Fusarium duplospermum</name>
    <dbReference type="NCBI Taxonomy" id="1325734"/>
    <lineage>
        <taxon>Eukaryota</taxon>
        <taxon>Fungi</taxon>
        <taxon>Dikarya</taxon>
        <taxon>Ascomycota</taxon>
        <taxon>Pezizomycotina</taxon>
        <taxon>Sordariomycetes</taxon>
        <taxon>Hypocreomycetidae</taxon>
        <taxon>Hypocreales</taxon>
        <taxon>Nectriaceae</taxon>
        <taxon>Fusarium</taxon>
        <taxon>Fusarium solani species complex</taxon>
    </lineage>
</organism>
<dbReference type="Proteomes" id="UP000288168">
    <property type="component" value="Unassembled WGS sequence"/>
</dbReference>
<feature type="compositionally biased region" description="Basic residues" evidence="1">
    <location>
        <begin position="244"/>
        <end position="255"/>
    </location>
</feature>
<dbReference type="OrthoDB" id="5142879at2759"/>
<dbReference type="EMBL" id="NKCI01000038">
    <property type="protein sequence ID" value="RSL63601.1"/>
    <property type="molecule type" value="Genomic_DNA"/>
</dbReference>
<evidence type="ECO:0000313" key="2">
    <source>
        <dbReference type="EMBL" id="RSL63601.1"/>
    </source>
</evidence>
<feature type="compositionally biased region" description="Low complexity" evidence="1">
    <location>
        <begin position="78"/>
        <end position="90"/>
    </location>
</feature>
<feature type="region of interest" description="Disordered" evidence="1">
    <location>
        <begin position="128"/>
        <end position="154"/>
    </location>
</feature>
<dbReference type="AlphaFoldDB" id="A0A428QED4"/>
<accession>A0A428QED4</accession>
<feature type="region of interest" description="Disordered" evidence="1">
    <location>
        <begin position="1"/>
        <end position="37"/>
    </location>
</feature>
<feature type="compositionally biased region" description="Basic and acidic residues" evidence="1">
    <location>
        <begin position="256"/>
        <end position="266"/>
    </location>
</feature>
<reference evidence="2 3" key="1">
    <citation type="submission" date="2017-06" db="EMBL/GenBank/DDBJ databases">
        <title>Comparative genomic analysis of Ambrosia Fusariam Clade fungi.</title>
        <authorList>
            <person name="Stajich J.E."/>
            <person name="Carrillo J."/>
            <person name="Kijimoto T."/>
            <person name="Eskalen A."/>
            <person name="O'Donnell K."/>
            <person name="Kasson M."/>
        </authorList>
    </citation>
    <scope>NUCLEOTIDE SEQUENCE [LARGE SCALE GENOMIC DNA]</scope>
    <source>
        <strain evidence="2 3">NRRL62584</strain>
    </source>
</reference>
<comment type="caution">
    <text evidence="2">The sequence shown here is derived from an EMBL/GenBank/DDBJ whole genome shotgun (WGS) entry which is preliminary data.</text>
</comment>
<evidence type="ECO:0000256" key="1">
    <source>
        <dbReference type="SAM" id="MobiDB-lite"/>
    </source>
</evidence>
<evidence type="ECO:0000313" key="3">
    <source>
        <dbReference type="Proteomes" id="UP000288168"/>
    </source>
</evidence>